<evidence type="ECO:0000256" key="7">
    <source>
        <dbReference type="ARBA" id="ARBA00023136"/>
    </source>
</evidence>
<evidence type="ECO:0000256" key="8">
    <source>
        <dbReference type="ARBA" id="ARBA00035655"/>
    </source>
</evidence>
<gene>
    <name evidence="10" type="ORF">HELGO_WM39316</name>
</gene>
<keyword evidence="4" id="KW-0997">Cell inner membrane</keyword>
<evidence type="ECO:0000256" key="2">
    <source>
        <dbReference type="ARBA" id="ARBA00022448"/>
    </source>
</evidence>
<feature type="transmembrane region" description="Helical" evidence="9">
    <location>
        <begin position="94"/>
        <end position="115"/>
    </location>
</feature>
<dbReference type="PANTHER" id="PTHR30574:SF1">
    <property type="entry name" value="SULPHUR TRANSPORT DOMAIN-CONTAINING PROTEIN"/>
    <property type="match status" value="1"/>
</dbReference>
<feature type="transmembrane region" description="Helical" evidence="9">
    <location>
        <begin position="294"/>
        <end position="316"/>
    </location>
</feature>
<dbReference type="Pfam" id="PF04143">
    <property type="entry name" value="Sulf_transp"/>
    <property type="match status" value="1"/>
</dbReference>
<evidence type="ECO:0000256" key="6">
    <source>
        <dbReference type="ARBA" id="ARBA00022989"/>
    </source>
</evidence>
<feature type="transmembrane region" description="Helical" evidence="9">
    <location>
        <begin position="127"/>
        <end position="145"/>
    </location>
</feature>
<feature type="transmembrane region" description="Helical" evidence="9">
    <location>
        <begin position="54"/>
        <end position="74"/>
    </location>
</feature>
<evidence type="ECO:0000256" key="9">
    <source>
        <dbReference type="SAM" id="Phobius"/>
    </source>
</evidence>
<evidence type="ECO:0000256" key="4">
    <source>
        <dbReference type="ARBA" id="ARBA00022519"/>
    </source>
</evidence>
<dbReference type="AlphaFoldDB" id="A0A6S6TUP5"/>
<reference evidence="10" key="1">
    <citation type="submission" date="2020-01" db="EMBL/GenBank/DDBJ databases">
        <authorList>
            <person name="Meier V. D."/>
            <person name="Meier V D."/>
        </authorList>
    </citation>
    <scope>NUCLEOTIDE SEQUENCE</scope>
    <source>
        <strain evidence="10">HLG_WM_MAG_09</strain>
    </source>
</reference>
<dbReference type="InterPro" id="IPR007272">
    <property type="entry name" value="Sulf_transp_TsuA/YedE"/>
</dbReference>
<evidence type="ECO:0000256" key="3">
    <source>
        <dbReference type="ARBA" id="ARBA00022475"/>
    </source>
</evidence>
<keyword evidence="5 9" id="KW-0812">Transmembrane</keyword>
<feature type="transmembrane region" description="Helical" evidence="9">
    <location>
        <begin position="12"/>
        <end position="33"/>
    </location>
</feature>
<comment type="similarity">
    <text evidence="8">Belongs to the TsuA/YedE (TC 9.B.102) family.</text>
</comment>
<keyword evidence="6 9" id="KW-1133">Transmembrane helix</keyword>
<feature type="transmembrane region" description="Helical" evidence="9">
    <location>
        <begin position="183"/>
        <end position="202"/>
    </location>
</feature>
<evidence type="ECO:0000313" key="10">
    <source>
        <dbReference type="EMBL" id="CAA6819898.1"/>
    </source>
</evidence>
<dbReference type="PANTHER" id="PTHR30574">
    <property type="entry name" value="INNER MEMBRANE PROTEIN YEDE"/>
    <property type="match status" value="1"/>
</dbReference>
<evidence type="ECO:0000256" key="5">
    <source>
        <dbReference type="ARBA" id="ARBA00022692"/>
    </source>
</evidence>
<name>A0A6S6TUP5_9GAMM</name>
<evidence type="ECO:0000256" key="1">
    <source>
        <dbReference type="ARBA" id="ARBA00004429"/>
    </source>
</evidence>
<keyword evidence="2" id="KW-0813">Transport</keyword>
<sequence length="422" mass="44590">MTFESFGSAQSLLLVAGFVLAFIMGAVANKTNFCTMGAVSDWVNMGDLGRFRSWLLAIAVALIGVVLLEVAGLVQADGSFPPYRAGNLVWLENLLGGLLFGIGMTLASGCGNKCLVRIGGGNIKSIFVFLVIAVIAYFMVVPFPGTDATLYSTLFYPWMSPLSISLENGQDLGSMISGAEGALNTRLIIGLVLGVVLIGFAFKSADFRGSSDHIWGGVLIGLCVLGAWYISSNIMVDADGDAVRLADYYGEWDMLAESDEGKPASGAGLNSQSFTFINPMGQAFGYGVSGFNSALLTFGIMAFFGIVAGSLFWSIMTKTFRIEWFANIGDFVTHLVGAVLMGFGGVLAMGCTIGQGITGISTLALGSFITFVAIVLGSAITMKIQLYKMVYEEEASLGKALVAGLADMKLLPNSMRKLDKVD</sequence>
<dbReference type="GO" id="GO:0005886">
    <property type="term" value="C:plasma membrane"/>
    <property type="evidence" value="ECO:0007669"/>
    <property type="project" value="UniProtKB-SubCell"/>
</dbReference>
<feature type="transmembrane region" description="Helical" evidence="9">
    <location>
        <begin position="214"/>
        <end position="231"/>
    </location>
</feature>
<feature type="transmembrane region" description="Helical" evidence="9">
    <location>
        <begin position="328"/>
        <end position="350"/>
    </location>
</feature>
<keyword evidence="3" id="KW-1003">Cell membrane</keyword>
<organism evidence="10">
    <name type="scientific">uncultured Thiotrichaceae bacterium</name>
    <dbReference type="NCBI Taxonomy" id="298394"/>
    <lineage>
        <taxon>Bacteria</taxon>
        <taxon>Pseudomonadati</taxon>
        <taxon>Pseudomonadota</taxon>
        <taxon>Gammaproteobacteria</taxon>
        <taxon>Thiotrichales</taxon>
        <taxon>Thiotrichaceae</taxon>
        <taxon>environmental samples</taxon>
    </lineage>
</organism>
<proteinExistence type="inferred from homology"/>
<feature type="transmembrane region" description="Helical" evidence="9">
    <location>
        <begin position="356"/>
        <end position="380"/>
    </location>
</feature>
<protein>
    <submittedName>
        <fullName evidence="10">PROBABLE TRANSMEMBRANE PROTEIN</fullName>
    </submittedName>
</protein>
<keyword evidence="7 9" id="KW-0472">Membrane</keyword>
<accession>A0A6S6TUP5</accession>
<comment type="subcellular location">
    <subcellularLocation>
        <location evidence="1">Cell inner membrane</location>
        <topology evidence="1">Multi-pass membrane protein</topology>
    </subcellularLocation>
</comment>
<dbReference type="EMBL" id="CACVAT010000335">
    <property type="protein sequence ID" value="CAA6819898.1"/>
    <property type="molecule type" value="Genomic_DNA"/>
</dbReference>